<accession>A0A3G2UXJ3</accession>
<proteinExistence type="predicted"/>
<reference evidence="1 2" key="1">
    <citation type="submission" date="2018-10" db="EMBL/GenBank/DDBJ databases">
        <title>Characterization and genome analysis of a novel bacterium Sphingobium yanoikuyae SJTF8 capable of degrading PAHs.</title>
        <authorList>
            <person name="Yin C."/>
            <person name="Xiong W."/>
            <person name="Liang R."/>
        </authorList>
    </citation>
    <scope>NUCLEOTIDE SEQUENCE [LARGE SCALE GENOMIC DNA]</scope>
    <source>
        <strain evidence="1 2">SJTF8</strain>
    </source>
</reference>
<dbReference type="RefSeq" id="WP_122129986.1">
    <property type="nucleotide sequence ID" value="NZ_CP033230.1"/>
</dbReference>
<evidence type="ECO:0000313" key="2">
    <source>
        <dbReference type="Proteomes" id="UP000280708"/>
    </source>
</evidence>
<gene>
    <name evidence="1" type="ORF">EBF16_26625</name>
</gene>
<organism evidence="1 2">
    <name type="scientific">Sphingobium yanoikuyae</name>
    <name type="common">Sphingomonas yanoikuyae</name>
    <dbReference type="NCBI Taxonomy" id="13690"/>
    <lineage>
        <taxon>Bacteria</taxon>
        <taxon>Pseudomonadati</taxon>
        <taxon>Pseudomonadota</taxon>
        <taxon>Alphaproteobacteria</taxon>
        <taxon>Sphingomonadales</taxon>
        <taxon>Sphingomonadaceae</taxon>
        <taxon>Sphingobium</taxon>
    </lineage>
</organism>
<dbReference type="AlphaFoldDB" id="A0A3G2UXJ3"/>
<dbReference type="EMBL" id="CP033230">
    <property type="protein sequence ID" value="AYO80127.1"/>
    <property type="molecule type" value="Genomic_DNA"/>
</dbReference>
<evidence type="ECO:0000313" key="1">
    <source>
        <dbReference type="EMBL" id="AYO80127.1"/>
    </source>
</evidence>
<sequence>MARLYIRARLVNAYRRVFPHPAVVAQRERRRVATQAAGQRMQAGREKVIAATAQLRASMAQQGGQRHG</sequence>
<dbReference type="Proteomes" id="UP000280708">
    <property type="component" value="Chromosome"/>
</dbReference>
<name>A0A3G2UXJ3_SPHYA</name>
<protein>
    <submittedName>
        <fullName evidence="1">Uncharacterized protein</fullName>
    </submittedName>
</protein>